<sequence>MSSSTVVVVAHVYCRADQMENILSVLRTLTAATRTEPGCIKYDLHQDLSDEKHLTFIEEWENEEALKLHFRTEHFKHGNEQIQAASAKPVEIFKYKKLL</sequence>
<dbReference type="GO" id="GO:0003824">
    <property type="term" value="F:catalytic activity"/>
    <property type="evidence" value="ECO:0007669"/>
    <property type="project" value="TreeGrafter"/>
</dbReference>
<dbReference type="AlphaFoldDB" id="A0A820DW48"/>
<dbReference type="EMBL" id="CAJOBP010000938">
    <property type="protein sequence ID" value="CAF4237471.1"/>
    <property type="molecule type" value="Genomic_DNA"/>
</dbReference>
<dbReference type="EMBL" id="CAJNXB010005324">
    <property type="protein sequence ID" value="CAF3419672.1"/>
    <property type="molecule type" value="Genomic_DNA"/>
</dbReference>
<dbReference type="InterPro" id="IPR011008">
    <property type="entry name" value="Dimeric_a/b-barrel"/>
</dbReference>
<dbReference type="PANTHER" id="PTHR33336:SF15">
    <property type="entry name" value="ABM DOMAIN-CONTAINING PROTEIN"/>
    <property type="match status" value="1"/>
</dbReference>
<proteinExistence type="predicted"/>
<dbReference type="OrthoDB" id="10261153at2759"/>
<evidence type="ECO:0000313" key="2">
    <source>
        <dbReference type="EMBL" id="CAF3419672.1"/>
    </source>
</evidence>
<name>A0A820DW48_9BILA</name>
<dbReference type="Pfam" id="PF03992">
    <property type="entry name" value="ABM"/>
    <property type="match status" value="1"/>
</dbReference>
<dbReference type="Proteomes" id="UP000663825">
    <property type="component" value="Unassembled WGS sequence"/>
</dbReference>
<protein>
    <recommendedName>
        <fullName evidence="1">ABM domain-containing protein</fullName>
    </recommendedName>
</protein>
<dbReference type="PANTHER" id="PTHR33336">
    <property type="entry name" value="QUINOL MONOOXYGENASE YGIN-RELATED"/>
    <property type="match status" value="1"/>
</dbReference>
<gene>
    <name evidence="2" type="ORF">TIS948_LOCUS29351</name>
    <name evidence="3" type="ORF">UJA718_LOCUS8725</name>
</gene>
<comment type="caution">
    <text evidence="3">The sequence shown here is derived from an EMBL/GenBank/DDBJ whole genome shotgun (WGS) entry which is preliminary data.</text>
</comment>
<feature type="domain" description="ABM" evidence="1">
    <location>
        <begin position="6"/>
        <end position="95"/>
    </location>
</feature>
<dbReference type="Gene3D" id="3.30.70.100">
    <property type="match status" value="1"/>
</dbReference>
<reference evidence="3" key="1">
    <citation type="submission" date="2021-02" db="EMBL/GenBank/DDBJ databases">
        <authorList>
            <person name="Nowell W R."/>
        </authorList>
    </citation>
    <scope>NUCLEOTIDE SEQUENCE</scope>
</reference>
<dbReference type="PROSITE" id="PS51725">
    <property type="entry name" value="ABM"/>
    <property type="match status" value="1"/>
</dbReference>
<dbReference type="InterPro" id="IPR050744">
    <property type="entry name" value="AI-2_Isomerase_LsrG"/>
</dbReference>
<evidence type="ECO:0000259" key="1">
    <source>
        <dbReference type="PROSITE" id="PS51725"/>
    </source>
</evidence>
<dbReference type="SUPFAM" id="SSF54909">
    <property type="entry name" value="Dimeric alpha+beta barrel"/>
    <property type="match status" value="1"/>
</dbReference>
<accession>A0A820DW48</accession>
<evidence type="ECO:0000313" key="3">
    <source>
        <dbReference type="EMBL" id="CAF4237471.1"/>
    </source>
</evidence>
<dbReference type="Proteomes" id="UP000663873">
    <property type="component" value="Unassembled WGS sequence"/>
</dbReference>
<evidence type="ECO:0000313" key="4">
    <source>
        <dbReference type="Proteomes" id="UP000663873"/>
    </source>
</evidence>
<keyword evidence="4" id="KW-1185">Reference proteome</keyword>
<dbReference type="InterPro" id="IPR007138">
    <property type="entry name" value="ABM_dom"/>
</dbReference>
<organism evidence="3 4">
    <name type="scientific">Rotaria socialis</name>
    <dbReference type="NCBI Taxonomy" id="392032"/>
    <lineage>
        <taxon>Eukaryota</taxon>
        <taxon>Metazoa</taxon>
        <taxon>Spiralia</taxon>
        <taxon>Gnathifera</taxon>
        <taxon>Rotifera</taxon>
        <taxon>Eurotatoria</taxon>
        <taxon>Bdelloidea</taxon>
        <taxon>Philodinida</taxon>
        <taxon>Philodinidae</taxon>
        <taxon>Rotaria</taxon>
    </lineage>
</organism>